<keyword evidence="1 2" id="KW-0732">Signal</keyword>
<sequence length="750" mass="81548">MAIIGLCTMLTFSSMATVGATTILGEKRSEAGFHVSPGVFYTNQKFSTETSNQNVNVLDVNINDPFTRLNLNVTSPITRLSTTGVQALLNNRVDHQVVGAVNASFNETGTGFSLPANLIALNNQILHFGILSPDANGPNFQRNAFGIAKDGKPLIDNYEPNLRMIHNGNSLRIHSINTQRFSNELVLFTPTNRTKTVGQQTSQWSTEIVVTNASKNMNQLSFGDRVTGTVSQVARLGEHVNSEIPANGFVLSGNGGALAGSLANVKVGDQISIDIGIDPKWQDARYMIGTGPILVRDGKVNINMSLTSSFARDPHPRTAVAYSKDRDKVFLVTIDGRQSGFSNGVSLQRLAEYLISLGADYAINLDGGGSTTMVVRNPGYGFPALVNSPSDGNQRGVSSTLQVVDTRAPKKVTEQAIIVDPMTRAADWKIETARATASIAMNTGSAPARNGEPAVRLNYDLTGPSGTAAAYLVRNRPILFDDRPLQVGAWVFGDGRGHWLRGTIFDGQGKQHNIDFTTQAGVTWTGWRYVRANVPNDLPLPISLERMYVVQTADQKKSKGTLYIDQIQAIYQSNYQVDRFTDMKTGHWALSAISMLNDRNVITGMFDGSFRPNQSITREQAAIMLVRELGIKLDNRPDPGFADVTKSTPNYNVIAAVADEGLFTGKTGNRFEPRETLTRAEMAVILQRAYKLNGVSDVTFKDVASKHWANGAIQALAANDVTKGFPDGTFKPSSDTTRAEFSVFLSRLIK</sequence>
<reference evidence="4 5" key="1">
    <citation type="journal article" date="2019" name="Int. J. Syst. Evol. Microbiol.">
        <title>Anaerobacillus alkaliphilus sp. nov., a novel alkaliphilic and moderately halophilic bacterium.</title>
        <authorList>
            <person name="Borsodi A.K."/>
            <person name="Aszalos J.M."/>
            <person name="Bihari P."/>
            <person name="Nagy I."/>
            <person name="Schumann P."/>
            <person name="Sproer C."/>
            <person name="Kovacs A.L."/>
            <person name="Boka K."/>
            <person name="Dobosy P."/>
            <person name="Ovari M."/>
            <person name="Szili-Kovacs T."/>
            <person name="Toth E."/>
        </authorList>
    </citation>
    <scope>NUCLEOTIDE SEQUENCE [LARGE SCALE GENOMIC DNA]</scope>
    <source>
        <strain evidence="4 5">B16-10</strain>
    </source>
</reference>
<dbReference type="EMBL" id="QOUX01000020">
    <property type="protein sequence ID" value="RXJ02951.1"/>
    <property type="molecule type" value="Genomic_DNA"/>
</dbReference>
<proteinExistence type="predicted"/>
<evidence type="ECO:0000259" key="3">
    <source>
        <dbReference type="PROSITE" id="PS51272"/>
    </source>
</evidence>
<keyword evidence="5" id="KW-1185">Reference proteome</keyword>
<dbReference type="InterPro" id="IPR001119">
    <property type="entry name" value="SLH_dom"/>
</dbReference>
<dbReference type="Proteomes" id="UP000290649">
    <property type="component" value="Unassembled WGS sequence"/>
</dbReference>
<feature type="chain" id="PRO_5038666355" description="SLH domain-containing protein" evidence="2">
    <location>
        <begin position="17"/>
        <end position="750"/>
    </location>
</feature>
<dbReference type="InterPro" id="IPR018711">
    <property type="entry name" value="NAGPA"/>
</dbReference>
<dbReference type="AlphaFoldDB" id="A0A4Q0VVK8"/>
<dbReference type="Pfam" id="PF09992">
    <property type="entry name" value="NAGPA"/>
    <property type="match status" value="1"/>
</dbReference>
<name>A0A4Q0VVK8_9BACI</name>
<dbReference type="PROSITE" id="PS51272">
    <property type="entry name" value="SLH"/>
    <property type="match status" value="3"/>
</dbReference>
<dbReference type="InterPro" id="IPR051465">
    <property type="entry name" value="Cell_Envelope_Struct_Comp"/>
</dbReference>
<protein>
    <recommendedName>
        <fullName evidence="3">SLH domain-containing protein</fullName>
    </recommendedName>
</protein>
<evidence type="ECO:0000256" key="1">
    <source>
        <dbReference type="ARBA" id="ARBA00022729"/>
    </source>
</evidence>
<accession>A0A4Q0VVK8</accession>
<feature type="domain" description="SLH" evidence="3">
    <location>
        <begin position="576"/>
        <end position="639"/>
    </location>
</feature>
<dbReference type="PANTHER" id="PTHR43308">
    <property type="entry name" value="OUTER MEMBRANE PROTEIN ALPHA-RELATED"/>
    <property type="match status" value="1"/>
</dbReference>
<dbReference type="Gene3D" id="2.60.120.430">
    <property type="entry name" value="Galactose-binding lectin"/>
    <property type="match status" value="1"/>
</dbReference>
<dbReference type="Pfam" id="PF00395">
    <property type="entry name" value="SLH"/>
    <property type="match status" value="3"/>
</dbReference>
<gene>
    <name evidence="4" type="ORF">DS745_05040</name>
</gene>
<evidence type="ECO:0000313" key="5">
    <source>
        <dbReference type="Proteomes" id="UP000290649"/>
    </source>
</evidence>
<comment type="caution">
    <text evidence="4">The sequence shown here is derived from an EMBL/GenBank/DDBJ whole genome shotgun (WGS) entry which is preliminary data.</text>
</comment>
<feature type="signal peptide" evidence="2">
    <location>
        <begin position="1"/>
        <end position="16"/>
    </location>
</feature>
<feature type="domain" description="SLH" evidence="3">
    <location>
        <begin position="641"/>
        <end position="695"/>
    </location>
</feature>
<feature type="domain" description="SLH" evidence="3">
    <location>
        <begin position="696"/>
        <end position="750"/>
    </location>
</feature>
<evidence type="ECO:0000256" key="2">
    <source>
        <dbReference type="SAM" id="SignalP"/>
    </source>
</evidence>
<evidence type="ECO:0000313" key="4">
    <source>
        <dbReference type="EMBL" id="RXJ02951.1"/>
    </source>
</evidence>
<organism evidence="4 5">
    <name type="scientific">Anaerobacillus alkaliphilus</name>
    <dbReference type="NCBI Taxonomy" id="1548597"/>
    <lineage>
        <taxon>Bacteria</taxon>
        <taxon>Bacillati</taxon>
        <taxon>Bacillota</taxon>
        <taxon>Bacilli</taxon>
        <taxon>Bacillales</taxon>
        <taxon>Bacillaceae</taxon>
        <taxon>Anaerobacillus</taxon>
    </lineage>
</organism>